<dbReference type="Gene3D" id="3.40.50.300">
    <property type="entry name" value="P-loop containing nucleotide triphosphate hydrolases"/>
    <property type="match status" value="2"/>
</dbReference>
<dbReference type="NCBIfam" id="TIGR00174">
    <property type="entry name" value="miaA"/>
    <property type="match status" value="1"/>
</dbReference>
<proteinExistence type="inferred from homology"/>
<dbReference type="GO" id="GO:0052381">
    <property type="term" value="F:tRNA dimethylallyltransferase activity"/>
    <property type="evidence" value="ECO:0007669"/>
    <property type="project" value="UniProtKB-UniRule"/>
</dbReference>
<protein>
    <recommendedName>
        <fullName evidence="10">tRNA dimethylallyltransferase</fullName>
        <ecNumber evidence="10">2.5.1.75</ecNumber>
    </recommendedName>
    <alternativeName>
        <fullName evidence="10">Dimethylallyl diphosphate:tRNA dimethylallyltransferase</fullName>
        <shortName evidence="10">DMAPP:tRNA dimethylallyltransferase</shortName>
        <shortName evidence="10">DMATase</shortName>
    </alternativeName>
    <alternativeName>
        <fullName evidence="10">Isopentenyl-diphosphate:tRNA isopentenyltransferase</fullName>
        <shortName evidence="10">IPP transferase</shortName>
        <shortName evidence="10">IPPT</shortName>
        <shortName evidence="10">IPTase</shortName>
    </alternativeName>
</protein>
<comment type="function">
    <text evidence="2 10 12">Catalyzes the transfer of a dimethylallyl group onto the adenine at position 37 in tRNAs that read codons beginning with uridine, leading to the formation of N6-(dimethylallyl)adenosine (i(6)A).</text>
</comment>
<reference evidence="14 15" key="1">
    <citation type="journal article" date="2016" name="Nat. Commun.">
        <title>Thousands of microbial genomes shed light on interconnected biogeochemical processes in an aquifer system.</title>
        <authorList>
            <person name="Anantharaman K."/>
            <person name="Brown C.T."/>
            <person name="Hug L.A."/>
            <person name="Sharon I."/>
            <person name="Castelle C.J."/>
            <person name="Probst A.J."/>
            <person name="Thomas B.C."/>
            <person name="Singh A."/>
            <person name="Wilkins M.J."/>
            <person name="Karaoz U."/>
            <person name="Brodie E.L."/>
            <person name="Williams K.H."/>
            <person name="Hubbard S.S."/>
            <person name="Banfield J.F."/>
        </authorList>
    </citation>
    <scope>NUCLEOTIDE SEQUENCE [LARGE SCALE GENOMIC DNA]</scope>
</reference>
<evidence type="ECO:0000256" key="6">
    <source>
        <dbReference type="ARBA" id="ARBA00022741"/>
    </source>
</evidence>
<dbReference type="Pfam" id="PF01715">
    <property type="entry name" value="IPPT"/>
    <property type="match status" value="1"/>
</dbReference>
<dbReference type="InterPro" id="IPR018022">
    <property type="entry name" value="IPT"/>
</dbReference>
<evidence type="ECO:0000256" key="1">
    <source>
        <dbReference type="ARBA" id="ARBA00001946"/>
    </source>
</evidence>
<comment type="cofactor">
    <cofactor evidence="1 10">
        <name>Mg(2+)</name>
        <dbReference type="ChEBI" id="CHEBI:18420"/>
    </cofactor>
</comment>
<feature type="binding site" evidence="10">
    <location>
        <begin position="15"/>
        <end position="22"/>
    </location>
    <ligand>
        <name>ATP</name>
        <dbReference type="ChEBI" id="CHEBI:30616"/>
    </ligand>
</feature>
<dbReference type="SUPFAM" id="SSF52540">
    <property type="entry name" value="P-loop containing nucleoside triphosphate hydrolases"/>
    <property type="match status" value="2"/>
</dbReference>
<comment type="caution">
    <text evidence="14">The sequence shown here is derived from an EMBL/GenBank/DDBJ whole genome shotgun (WGS) entry which is preliminary data.</text>
</comment>
<comment type="caution">
    <text evidence="10">Lacks conserved residue(s) required for the propagation of feature annotation.</text>
</comment>
<evidence type="ECO:0000256" key="5">
    <source>
        <dbReference type="ARBA" id="ARBA00022694"/>
    </source>
</evidence>
<evidence type="ECO:0000256" key="13">
    <source>
        <dbReference type="RuleBase" id="RU003785"/>
    </source>
</evidence>
<dbReference type="PANTHER" id="PTHR11088">
    <property type="entry name" value="TRNA DIMETHYLALLYLTRANSFERASE"/>
    <property type="match status" value="1"/>
</dbReference>
<keyword evidence="5 10" id="KW-0819">tRNA processing</keyword>
<evidence type="ECO:0000256" key="10">
    <source>
        <dbReference type="HAMAP-Rule" id="MF_00185"/>
    </source>
</evidence>
<comment type="catalytic activity">
    <reaction evidence="9 10 11">
        <text>adenosine(37) in tRNA + dimethylallyl diphosphate = N(6)-dimethylallyladenosine(37) in tRNA + diphosphate</text>
        <dbReference type="Rhea" id="RHEA:26482"/>
        <dbReference type="Rhea" id="RHEA-COMP:10162"/>
        <dbReference type="Rhea" id="RHEA-COMP:10375"/>
        <dbReference type="ChEBI" id="CHEBI:33019"/>
        <dbReference type="ChEBI" id="CHEBI:57623"/>
        <dbReference type="ChEBI" id="CHEBI:74411"/>
        <dbReference type="ChEBI" id="CHEBI:74415"/>
        <dbReference type="EC" id="2.5.1.75"/>
    </reaction>
</comment>
<evidence type="ECO:0000256" key="7">
    <source>
        <dbReference type="ARBA" id="ARBA00022840"/>
    </source>
</evidence>
<evidence type="ECO:0000256" key="8">
    <source>
        <dbReference type="ARBA" id="ARBA00022842"/>
    </source>
</evidence>
<evidence type="ECO:0000313" key="14">
    <source>
        <dbReference type="EMBL" id="OGE64618.1"/>
    </source>
</evidence>
<comment type="subunit">
    <text evidence="10">Monomer.</text>
</comment>
<dbReference type="EC" id="2.5.1.75" evidence="10"/>
<dbReference type="Gene3D" id="1.10.287.890">
    <property type="entry name" value="Crystal structure of tRNA isopentenylpyrophosphate transferase (bh2366) domain"/>
    <property type="match status" value="1"/>
</dbReference>
<gene>
    <name evidence="10" type="primary">miaA</name>
    <name evidence="14" type="ORF">A3J13_01310</name>
</gene>
<dbReference type="GO" id="GO:0006400">
    <property type="term" value="P:tRNA modification"/>
    <property type="evidence" value="ECO:0007669"/>
    <property type="project" value="TreeGrafter"/>
</dbReference>
<dbReference type="AlphaFoldDB" id="A0A1F5MGX1"/>
<name>A0A1F5MGX1_9BACT</name>
<keyword evidence="7 10" id="KW-0067">ATP-binding</keyword>
<evidence type="ECO:0000256" key="3">
    <source>
        <dbReference type="ARBA" id="ARBA00005842"/>
    </source>
</evidence>
<feature type="region of interest" description="Interaction with substrate tRNA" evidence="10">
    <location>
        <begin position="40"/>
        <end position="43"/>
    </location>
</feature>
<keyword evidence="6 10" id="KW-0547">Nucleotide-binding</keyword>
<dbReference type="GO" id="GO:0005524">
    <property type="term" value="F:ATP binding"/>
    <property type="evidence" value="ECO:0007669"/>
    <property type="project" value="UniProtKB-UniRule"/>
</dbReference>
<dbReference type="InterPro" id="IPR027417">
    <property type="entry name" value="P-loop_NTPase"/>
</dbReference>
<feature type="binding site" evidence="10">
    <location>
        <begin position="17"/>
        <end position="22"/>
    </location>
    <ligand>
        <name>substrate</name>
    </ligand>
</feature>
<feature type="site" description="Interaction with substrate tRNA" evidence="10">
    <location>
        <position position="121"/>
    </location>
</feature>
<evidence type="ECO:0000256" key="2">
    <source>
        <dbReference type="ARBA" id="ARBA00003213"/>
    </source>
</evidence>
<dbReference type="EMBL" id="MFDU01000005">
    <property type="protein sequence ID" value="OGE64618.1"/>
    <property type="molecule type" value="Genomic_DNA"/>
</dbReference>
<dbReference type="HAMAP" id="MF_00185">
    <property type="entry name" value="IPP_trans"/>
    <property type="match status" value="1"/>
</dbReference>
<organism evidence="14 15">
    <name type="scientific">Candidatus Daviesbacteria bacterium RIFCSPLOWO2_02_FULL_36_8</name>
    <dbReference type="NCBI Taxonomy" id="1797793"/>
    <lineage>
        <taxon>Bacteria</taxon>
        <taxon>Candidatus Daviesiibacteriota</taxon>
    </lineage>
</organism>
<accession>A0A1F5MGX1</accession>
<sequence length="334" mass="38474">MGNLILNNKLLVILGPTATGKTDLALKLAKEFSGELISADSRQVYKGLNIGTGKIPSGISKYQITIYKKEKYWKINGIKVWMYDLVDARRQYNVYHFVKDAEKLIEDVYKKGKLPILVGGTGLYIKALIDGLNNLNVPINKSLRRELEKLSLFQLQKRLQLTSLERWNSLNYSDKQNPRRLTRSIEIVSMQPSIQSQKSKYLSKKYNVLKIGLTASRDILYEKVDQSVNARLNSGMIEEVRNLNENGLSLKRMKQLGLEYGILADYISGKILKEDLAGILKGKIHGYVRRQLTYFKKEKEINWFDITESKTLNKIEKLIHFWYDSGKDIYAKKN</sequence>
<comment type="similarity">
    <text evidence="3 10 13">Belongs to the IPP transferase family.</text>
</comment>
<evidence type="ECO:0000256" key="9">
    <source>
        <dbReference type="ARBA" id="ARBA00049563"/>
    </source>
</evidence>
<evidence type="ECO:0000256" key="4">
    <source>
        <dbReference type="ARBA" id="ARBA00022679"/>
    </source>
</evidence>
<dbReference type="PANTHER" id="PTHR11088:SF60">
    <property type="entry name" value="TRNA DIMETHYLALLYLTRANSFERASE"/>
    <property type="match status" value="1"/>
</dbReference>
<evidence type="ECO:0000313" key="15">
    <source>
        <dbReference type="Proteomes" id="UP000183317"/>
    </source>
</evidence>
<dbReference type="Proteomes" id="UP000183317">
    <property type="component" value="Unassembled WGS sequence"/>
</dbReference>
<keyword evidence="8 10" id="KW-0460">Magnesium</keyword>
<evidence type="ECO:0000256" key="11">
    <source>
        <dbReference type="RuleBase" id="RU003783"/>
    </source>
</evidence>
<feature type="site" description="Interaction with substrate tRNA" evidence="10">
    <location>
        <position position="144"/>
    </location>
</feature>
<dbReference type="InterPro" id="IPR039657">
    <property type="entry name" value="Dimethylallyltransferase"/>
</dbReference>
<keyword evidence="4 10" id="KW-0808">Transferase</keyword>
<evidence type="ECO:0000256" key="12">
    <source>
        <dbReference type="RuleBase" id="RU003784"/>
    </source>
</evidence>